<keyword evidence="3" id="KW-1185">Reference proteome</keyword>
<proteinExistence type="predicted"/>
<feature type="transmembrane region" description="Helical" evidence="1">
    <location>
        <begin position="181"/>
        <end position="200"/>
    </location>
</feature>
<keyword evidence="1" id="KW-0812">Transmembrane</keyword>
<evidence type="ECO:0000313" key="3">
    <source>
        <dbReference type="Proteomes" id="UP001390339"/>
    </source>
</evidence>
<dbReference type="Proteomes" id="UP001390339">
    <property type="component" value="Unassembled WGS sequence"/>
</dbReference>
<gene>
    <name evidence="2" type="ORF">PGQ11_009721</name>
</gene>
<comment type="caution">
    <text evidence="2">The sequence shown here is derived from an EMBL/GenBank/DDBJ whole genome shotgun (WGS) entry which is preliminary data.</text>
</comment>
<evidence type="ECO:0000313" key="2">
    <source>
        <dbReference type="EMBL" id="KAK8858987.1"/>
    </source>
</evidence>
<name>A0ABR2I8M6_9PEZI</name>
<accession>A0ABR2I8M6</accession>
<sequence length="394" mass="44284">MTDLLVCTKATCDSELYGYCSRTLHSARPSLYEINIFAKEPDRPCTPRGNLYNSMPDNDVAGPGLITAYFLQAGLGLWFHVTSNLLSYWAELFISLLGLVHTASQCIINRRGKRPSSGEKQNPTTQSNLASLLQRVRMSRPAIAVFSSLVEFQEAQVFFVIALQIAALVVYGRHDWAPADFIDAHSAAFFAAVTPLIAFMTQSSLQRAGRRWWYTFILTLLVYILAVDVDHTMLAESGMKPLDQCGGSENVLPSCLSPRDDNTVGGRYAMRLGRVVVGCSHFIMALLAMDQLGHYSLPNWVPRPNWWAATDNNVSKLVSNHVVSRLLRLTWLAIDVVVFVLLSSYLGNIDYDIYWLFLERPDWDYGQIVAVLPWKPVFFKCVYLTLYESADESD</sequence>
<dbReference type="EMBL" id="JAPCWZ010000006">
    <property type="protein sequence ID" value="KAK8858987.1"/>
    <property type="molecule type" value="Genomic_DNA"/>
</dbReference>
<feature type="transmembrane region" description="Helical" evidence="1">
    <location>
        <begin position="86"/>
        <end position="108"/>
    </location>
</feature>
<feature type="transmembrane region" description="Helical" evidence="1">
    <location>
        <begin position="326"/>
        <end position="346"/>
    </location>
</feature>
<feature type="transmembrane region" description="Helical" evidence="1">
    <location>
        <begin position="212"/>
        <end position="229"/>
    </location>
</feature>
<evidence type="ECO:0000256" key="1">
    <source>
        <dbReference type="SAM" id="Phobius"/>
    </source>
</evidence>
<feature type="transmembrane region" description="Helical" evidence="1">
    <location>
        <begin position="142"/>
        <end position="169"/>
    </location>
</feature>
<keyword evidence="1" id="KW-0472">Membrane</keyword>
<reference evidence="2 3" key="1">
    <citation type="journal article" date="2024" name="IMA Fungus">
        <title>Apiospora arundinis, a panoply of carbohydrate-active enzymes and secondary metabolites.</title>
        <authorList>
            <person name="Sorensen T."/>
            <person name="Petersen C."/>
            <person name="Muurmann A.T."/>
            <person name="Christiansen J.V."/>
            <person name="Brundto M.L."/>
            <person name="Overgaard C.K."/>
            <person name="Boysen A.T."/>
            <person name="Wollenberg R.D."/>
            <person name="Larsen T.O."/>
            <person name="Sorensen J.L."/>
            <person name="Nielsen K.L."/>
            <person name="Sondergaard T.E."/>
        </authorList>
    </citation>
    <scope>NUCLEOTIDE SEQUENCE [LARGE SCALE GENOMIC DNA]</scope>
    <source>
        <strain evidence="2 3">AAU 773</strain>
    </source>
</reference>
<protein>
    <submittedName>
        <fullName evidence="2">Uncharacterized protein</fullName>
    </submittedName>
</protein>
<keyword evidence="1" id="KW-1133">Transmembrane helix</keyword>
<organism evidence="2 3">
    <name type="scientific">Apiospora arundinis</name>
    <dbReference type="NCBI Taxonomy" id="335852"/>
    <lineage>
        <taxon>Eukaryota</taxon>
        <taxon>Fungi</taxon>
        <taxon>Dikarya</taxon>
        <taxon>Ascomycota</taxon>
        <taxon>Pezizomycotina</taxon>
        <taxon>Sordariomycetes</taxon>
        <taxon>Xylariomycetidae</taxon>
        <taxon>Amphisphaeriales</taxon>
        <taxon>Apiosporaceae</taxon>
        <taxon>Apiospora</taxon>
    </lineage>
</organism>
<feature type="transmembrane region" description="Helical" evidence="1">
    <location>
        <begin position="60"/>
        <end position="80"/>
    </location>
</feature>